<keyword evidence="2" id="KW-1185">Reference proteome</keyword>
<name>A0A951J288_9BACT</name>
<dbReference type="AlphaFoldDB" id="A0A951J288"/>
<sequence>MDIFFKLLPSKNKCRSREDCQSTLNELFIEFAEFDYWKSDLQVILKNAFSYNISFPKESPGSLLYFGSQFNKLIFASFYLFRKHQNINIENPEWKDLIDKKSIESETELLDRIPFLPNSLSKEEIKNPNLFLNSFFYHKSLKKWIKHWNVLLEFSIRKTSLIGYDDIYLIDSKYFLGLLEACYLIFVREFQPNHQTDENNQD</sequence>
<organism evidence="1 2">
    <name type="scientific">Arthrospiribacter ruber</name>
    <dbReference type="NCBI Taxonomy" id="2487934"/>
    <lineage>
        <taxon>Bacteria</taxon>
        <taxon>Pseudomonadati</taxon>
        <taxon>Bacteroidota</taxon>
        <taxon>Cytophagia</taxon>
        <taxon>Cytophagales</taxon>
        <taxon>Cyclobacteriaceae</taxon>
        <taxon>Arthrospiribacter</taxon>
    </lineage>
</organism>
<dbReference type="Proteomes" id="UP000727490">
    <property type="component" value="Unassembled WGS sequence"/>
</dbReference>
<reference evidence="1 2" key="1">
    <citation type="journal article" date="2020" name="Syst. Appl. Microbiol.">
        <title>Arthrospiribacter ruber gen. nov., sp. nov., a novel bacterium isolated from Arthrospira cultures.</title>
        <authorList>
            <person name="Waleron M."/>
            <person name="Misztak A."/>
            <person name="Waleron M.M."/>
            <person name="Furmaniak M."/>
            <person name="Mrozik A."/>
            <person name="Waleron K."/>
        </authorList>
    </citation>
    <scope>NUCLEOTIDE SEQUENCE [LARGE SCALE GENOMIC DNA]</scope>
    <source>
        <strain evidence="1 2">DPMB0001</strain>
    </source>
</reference>
<comment type="caution">
    <text evidence="1">The sequence shown here is derived from an EMBL/GenBank/DDBJ whole genome shotgun (WGS) entry which is preliminary data.</text>
</comment>
<dbReference type="RefSeq" id="WP_219293566.1">
    <property type="nucleotide sequence ID" value="NZ_RPHB01000011.1"/>
</dbReference>
<accession>A0A951J288</accession>
<dbReference type="EMBL" id="RPHB01000011">
    <property type="protein sequence ID" value="MBW3470032.1"/>
    <property type="molecule type" value="Genomic_DNA"/>
</dbReference>
<gene>
    <name evidence="1" type="ORF">EGN73_19755</name>
</gene>
<protein>
    <submittedName>
        <fullName evidence="1">Uncharacterized protein</fullName>
    </submittedName>
</protein>
<proteinExistence type="predicted"/>
<evidence type="ECO:0000313" key="2">
    <source>
        <dbReference type="Proteomes" id="UP000727490"/>
    </source>
</evidence>
<evidence type="ECO:0000313" key="1">
    <source>
        <dbReference type="EMBL" id="MBW3470032.1"/>
    </source>
</evidence>